<organism evidence="1 2">
    <name type="scientific">Enterococcus termitis</name>
    <dbReference type="NCBI Taxonomy" id="332950"/>
    <lineage>
        <taxon>Bacteria</taxon>
        <taxon>Bacillati</taxon>
        <taxon>Bacillota</taxon>
        <taxon>Bacilli</taxon>
        <taxon>Lactobacillales</taxon>
        <taxon>Enterococcaceae</taxon>
        <taxon>Enterococcus</taxon>
    </lineage>
</organism>
<gene>
    <name evidence="1" type="ORF">BCR25_08050</name>
</gene>
<comment type="caution">
    <text evidence="1">The sequence shown here is derived from an EMBL/GenBank/DDBJ whole genome shotgun (WGS) entry which is preliminary data.</text>
</comment>
<dbReference type="RefSeq" id="WP_069664180.1">
    <property type="nucleotide sequence ID" value="NZ_JBHUJJ010000001.1"/>
</dbReference>
<accession>A0A1E5GIG5</accession>
<name>A0A1E5GIG5_9ENTE</name>
<dbReference type="Proteomes" id="UP000095094">
    <property type="component" value="Unassembled WGS sequence"/>
</dbReference>
<sequence>MKAYEIKKLIKFYSASATLGEIFEDFGRPYECPQCEGTGFYQKKVVVPYPRGLPDSGWVPDSIEYKRSQCELCDGHGYSDKEYKPKMVQDGWQEN</sequence>
<evidence type="ECO:0000313" key="1">
    <source>
        <dbReference type="EMBL" id="OEG12479.1"/>
    </source>
</evidence>
<protein>
    <submittedName>
        <fullName evidence="1">Uncharacterized protein</fullName>
    </submittedName>
</protein>
<dbReference type="EMBL" id="MIJY01000034">
    <property type="protein sequence ID" value="OEG12479.1"/>
    <property type="molecule type" value="Genomic_DNA"/>
</dbReference>
<dbReference type="AlphaFoldDB" id="A0A1E5GIG5"/>
<keyword evidence="2" id="KW-1185">Reference proteome</keyword>
<evidence type="ECO:0000313" key="2">
    <source>
        <dbReference type="Proteomes" id="UP000095094"/>
    </source>
</evidence>
<proteinExistence type="predicted"/>
<reference evidence="2" key="1">
    <citation type="submission" date="2016-09" db="EMBL/GenBank/DDBJ databases">
        <authorList>
            <person name="Gulvik C.A."/>
        </authorList>
    </citation>
    <scope>NUCLEOTIDE SEQUENCE [LARGE SCALE GENOMIC DNA]</scope>
    <source>
        <strain evidence="2">LMG 8895</strain>
    </source>
</reference>
<dbReference type="OrthoDB" id="2185623at2"/>